<dbReference type="GO" id="GO:0005737">
    <property type="term" value="C:cytoplasm"/>
    <property type="evidence" value="ECO:0007669"/>
    <property type="project" value="TreeGrafter"/>
</dbReference>
<dbReference type="AlphaFoldDB" id="A0A8K0JC10"/>
<feature type="domain" description="tRNA synthetases class I catalytic" evidence="12">
    <location>
        <begin position="95"/>
        <end position="522"/>
    </location>
</feature>
<dbReference type="InterPro" id="IPR032678">
    <property type="entry name" value="tRNA-synt_1_cat_dom"/>
</dbReference>
<comment type="caution">
    <text evidence="13">The sequence shown here is derived from an EMBL/GenBank/DDBJ whole genome shotgun (WGS) entry which is preliminary data.</text>
</comment>
<keyword evidence="5" id="KW-0547">Nucleotide-binding</keyword>
<feature type="region of interest" description="Disordered" evidence="11">
    <location>
        <begin position="1"/>
        <end position="34"/>
    </location>
</feature>
<dbReference type="Gene3D" id="3.40.50.620">
    <property type="entry name" value="HUPs"/>
    <property type="match status" value="2"/>
</dbReference>
<dbReference type="Proteomes" id="UP000811619">
    <property type="component" value="Unassembled WGS sequence"/>
</dbReference>
<dbReference type="InterPro" id="IPR014729">
    <property type="entry name" value="Rossmann-like_a/b/a_fold"/>
</dbReference>
<keyword evidence="4" id="KW-0479">Metal-binding</keyword>
<keyword evidence="6" id="KW-0862">Zinc</keyword>
<evidence type="ECO:0000256" key="10">
    <source>
        <dbReference type="ARBA" id="ARBA00031499"/>
    </source>
</evidence>
<dbReference type="Pfam" id="PF01406">
    <property type="entry name" value="tRNA-synt_1e"/>
    <property type="match status" value="1"/>
</dbReference>
<evidence type="ECO:0000256" key="4">
    <source>
        <dbReference type="ARBA" id="ARBA00022723"/>
    </source>
</evidence>
<accession>A0A8K0JC10</accession>
<sequence length="876" mass="97289">MSFDPSAFKLEANWPQKEGQPSIRSCKLASGGGHGAIGRRKPFDILDKAERSSPLVVDAGLVHSFDILARRAHSTAVMESLKVHNSLKPGPPVPFVPMEPGKVSWYACGPTVYDQSHLGHARNYVSSDIIRRIMMHYFHLKVKYVMNMTDVDDKIIIKARRQRLLDLEKKKHVSRQELRELGLAAFRAYASNNLSLLADDASKLDETNYIARRDTAYGRVLSGGTLSGEGKPADAEAKIKMHLGNMDAAAAALQQDAIFPGADEVLLPYLDSLYKETVDTTDQTMFTDLTRGMEALFLRDMDNLNVLRPDVITRVTEYVPQIAKFVEQVVDKGFAYEAEGSVYFDIGAFEKAGNTYARLRPESKNDKSLQEEGEGSLSKNLGGKRGPGDFALWKKSKAGEPFWPSKWGNGRPGWHIECSVMASDILGSRMDVHSGGIDLAFPHHDNELAQSEAYFCEHGKGEHTWVNYFLHMGHLSITGSKMSKSLKNFQTIADALATTYTARSMRIVFLMGRWNDGVEISPDMRAQADNWESTISNFFTNTKSWLLEAGISDGVKNLSVSKDGPPAGLLADLDQAKKDMEAALTNSFDTPRAMLVLLKLVNIANVFVKENKDFELAQVEAVARWITKMVGIFGLDANASPPYEGLGWASSIAADVDPRRAVQPYSEVLHAVKAEVAALSLSSETLSGLLSQDPARDFESTASSGTRDIERLAFPYLRVISQMRDELRRIVSSQTPDTKRAILALTDRIRDADLTNLGVYLDDRPEGQPSLIKFIPAAELIRAREEKAAREAEKAAKKEEARLAREKAEQEAKEKARVPPEDMFRKDERYSAWDAAGLPTKMKDGSDVPKSQTKALKKMWDKQKKAHEELKARGEL</sequence>
<dbReference type="NCBIfam" id="TIGR00435">
    <property type="entry name" value="cysS"/>
    <property type="match status" value="1"/>
</dbReference>
<dbReference type="PANTHER" id="PTHR10890">
    <property type="entry name" value="CYSTEINYL-TRNA SYNTHETASE"/>
    <property type="match status" value="1"/>
</dbReference>
<keyword evidence="14" id="KW-1185">Reference proteome</keyword>
<dbReference type="HAMAP" id="MF_00041">
    <property type="entry name" value="Cys_tRNA_synth"/>
    <property type="match status" value="1"/>
</dbReference>
<evidence type="ECO:0000256" key="6">
    <source>
        <dbReference type="ARBA" id="ARBA00022833"/>
    </source>
</evidence>
<organism evidence="13 14">
    <name type="scientific">Claviceps africana</name>
    <dbReference type="NCBI Taxonomy" id="83212"/>
    <lineage>
        <taxon>Eukaryota</taxon>
        <taxon>Fungi</taxon>
        <taxon>Dikarya</taxon>
        <taxon>Ascomycota</taxon>
        <taxon>Pezizomycotina</taxon>
        <taxon>Sordariomycetes</taxon>
        <taxon>Hypocreomycetidae</taxon>
        <taxon>Hypocreales</taxon>
        <taxon>Clavicipitaceae</taxon>
        <taxon>Claviceps</taxon>
    </lineage>
</organism>
<evidence type="ECO:0000256" key="1">
    <source>
        <dbReference type="ARBA" id="ARBA00001947"/>
    </source>
</evidence>
<name>A0A8K0JC10_9HYPO</name>
<reference evidence="13" key="1">
    <citation type="journal article" date="2020" name="bioRxiv">
        <title>Whole genome comparisons of ergot fungi reveals the divergence and evolution of species within the genus Claviceps are the result of varying mechanisms driving genome evolution and host range expansion.</title>
        <authorList>
            <person name="Wyka S.A."/>
            <person name="Mondo S.J."/>
            <person name="Liu M."/>
            <person name="Dettman J."/>
            <person name="Nalam V."/>
            <person name="Broders K.D."/>
        </authorList>
    </citation>
    <scope>NUCLEOTIDE SEQUENCE</scope>
    <source>
        <strain evidence="13">CCC 489</strain>
    </source>
</reference>
<feature type="compositionally biased region" description="Basic and acidic residues" evidence="11">
    <location>
        <begin position="360"/>
        <end position="370"/>
    </location>
</feature>
<evidence type="ECO:0000259" key="12">
    <source>
        <dbReference type="Pfam" id="PF01406"/>
    </source>
</evidence>
<dbReference type="EMBL" id="SRPY01000133">
    <property type="protein sequence ID" value="KAG5928169.1"/>
    <property type="molecule type" value="Genomic_DNA"/>
</dbReference>
<feature type="region of interest" description="Disordered" evidence="11">
    <location>
        <begin position="792"/>
        <end position="823"/>
    </location>
</feature>
<dbReference type="PRINTS" id="PR00983">
    <property type="entry name" value="TRNASYNTHCYS"/>
</dbReference>
<proteinExistence type="inferred from homology"/>
<gene>
    <name evidence="13" type="ORF">E4U42_001174</name>
</gene>
<evidence type="ECO:0000256" key="11">
    <source>
        <dbReference type="SAM" id="MobiDB-lite"/>
    </source>
</evidence>
<dbReference type="SUPFAM" id="SSF47323">
    <property type="entry name" value="Anticodon-binding domain of a subclass of class I aminoacyl-tRNA synthetases"/>
    <property type="match status" value="1"/>
</dbReference>
<dbReference type="GO" id="GO:0006423">
    <property type="term" value="P:cysteinyl-tRNA aminoacylation"/>
    <property type="evidence" value="ECO:0007669"/>
    <property type="project" value="InterPro"/>
</dbReference>
<evidence type="ECO:0000256" key="5">
    <source>
        <dbReference type="ARBA" id="ARBA00022741"/>
    </source>
</evidence>
<dbReference type="PANTHER" id="PTHR10890:SF3">
    <property type="entry name" value="CYSTEINE--TRNA LIGASE, CYTOPLASMIC"/>
    <property type="match status" value="1"/>
</dbReference>
<dbReference type="GO" id="GO:0004817">
    <property type="term" value="F:cysteine-tRNA ligase activity"/>
    <property type="evidence" value="ECO:0007669"/>
    <property type="project" value="UniProtKB-EC"/>
</dbReference>
<dbReference type="InterPro" id="IPR009080">
    <property type="entry name" value="tRNAsynth_Ia_anticodon-bd"/>
</dbReference>
<feature type="region of interest" description="Disordered" evidence="11">
    <location>
        <begin position="835"/>
        <end position="854"/>
    </location>
</feature>
<dbReference type="InterPro" id="IPR015803">
    <property type="entry name" value="Cys-tRNA-ligase"/>
</dbReference>
<evidence type="ECO:0000256" key="9">
    <source>
        <dbReference type="ARBA" id="ARBA00023146"/>
    </source>
</evidence>
<evidence type="ECO:0000313" key="14">
    <source>
        <dbReference type="Proteomes" id="UP000811619"/>
    </source>
</evidence>
<dbReference type="OrthoDB" id="438179at2759"/>
<dbReference type="GO" id="GO:0005524">
    <property type="term" value="F:ATP binding"/>
    <property type="evidence" value="ECO:0007669"/>
    <property type="project" value="UniProtKB-KW"/>
</dbReference>
<dbReference type="GO" id="GO:0046872">
    <property type="term" value="F:metal ion binding"/>
    <property type="evidence" value="ECO:0007669"/>
    <property type="project" value="UniProtKB-KW"/>
</dbReference>
<evidence type="ECO:0000256" key="2">
    <source>
        <dbReference type="ARBA" id="ARBA00012832"/>
    </source>
</evidence>
<protein>
    <recommendedName>
        <fullName evidence="2">cysteine--tRNA ligase</fullName>
        <ecNumber evidence="2">6.1.1.16</ecNumber>
    </recommendedName>
    <alternativeName>
        <fullName evidence="10">Cysteinyl-tRNA synthetase</fullName>
    </alternativeName>
</protein>
<keyword evidence="7" id="KW-0067">ATP-binding</keyword>
<keyword evidence="9" id="KW-0030">Aminoacyl-tRNA synthetase</keyword>
<evidence type="ECO:0000256" key="8">
    <source>
        <dbReference type="ARBA" id="ARBA00022917"/>
    </source>
</evidence>
<evidence type="ECO:0000256" key="3">
    <source>
        <dbReference type="ARBA" id="ARBA00022598"/>
    </source>
</evidence>
<dbReference type="EC" id="6.1.1.16" evidence="2"/>
<dbReference type="InterPro" id="IPR024909">
    <property type="entry name" value="Cys-tRNA/MSH_ligase"/>
</dbReference>
<evidence type="ECO:0000256" key="7">
    <source>
        <dbReference type="ARBA" id="ARBA00022840"/>
    </source>
</evidence>
<comment type="cofactor">
    <cofactor evidence="1">
        <name>Zn(2+)</name>
        <dbReference type="ChEBI" id="CHEBI:29105"/>
    </cofactor>
</comment>
<dbReference type="SUPFAM" id="SSF52374">
    <property type="entry name" value="Nucleotidylyl transferase"/>
    <property type="match status" value="1"/>
</dbReference>
<feature type="region of interest" description="Disordered" evidence="11">
    <location>
        <begin position="360"/>
        <end position="386"/>
    </location>
</feature>
<evidence type="ECO:0000313" key="13">
    <source>
        <dbReference type="EMBL" id="KAG5928169.1"/>
    </source>
</evidence>
<keyword evidence="3" id="KW-0436">Ligase</keyword>
<keyword evidence="8" id="KW-0648">Protein biosynthesis</keyword>